<feature type="region of interest" description="Disordered" evidence="13">
    <location>
        <begin position="962"/>
        <end position="1429"/>
    </location>
</feature>
<feature type="compositionally biased region" description="Polar residues" evidence="13">
    <location>
        <begin position="860"/>
        <end position="877"/>
    </location>
</feature>
<name>A0A8B7YDY0_ACAPL</name>
<feature type="compositionally biased region" description="Basic residues" evidence="13">
    <location>
        <begin position="1083"/>
        <end position="1095"/>
    </location>
</feature>
<feature type="compositionally biased region" description="Basic residues" evidence="13">
    <location>
        <begin position="1244"/>
        <end position="1255"/>
    </location>
</feature>
<dbReference type="InterPro" id="IPR038765">
    <property type="entry name" value="Papain-like_cys_pep_sf"/>
</dbReference>
<dbReference type="GO" id="GO:0005634">
    <property type="term" value="C:nucleus"/>
    <property type="evidence" value="ECO:0007669"/>
    <property type="project" value="TreeGrafter"/>
</dbReference>
<feature type="compositionally biased region" description="Basic residues" evidence="13">
    <location>
        <begin position="1370"/>
        <end position="1381"/>
    </location>
</feature>
<feature type="compositionally biased region" description="Polar residues" evidence="13">
    <location>
        <begin position="613"/>
        <end position="629"/>
    </location>
</feature>
<dbReference type="FunFam" id="3.90.70.10:FF:000119">
    <property type="entry name" value="Ubiquitin specific peptidase 36"/>
    <property type="match status" value="1"/>
</dbReference>
<dbReference type="GO" id="GO:0006508">
    <property type="term" value="P:proteolysis"/>
    <property type="evidence" value="ECO:0007669"/>
    <property type="project" value="UniProtKB-KW"/>
</dbReference>
<feature type="region of interest" description="Disordered" evidence="13">
    <location>
        <begin position="63"/>
        <end position="83"/>
    </location>
</feature>
<feature type="compositionally biased region" description="Basic residues" evidence="13">
    <location>
        <begin position="1030"/>
        <end position="1040"/>
    </location>
</feature>
<dbReference type="GO" id="GO:0016579">
    <property type="term" value="P:protein deubiquitination"/>
    <property type="evidence" value="ECO:0007669"/>
    <property type="project" value="InterPro"/>
</dbReference>
<organism evidence="15 16">
    <name type="scientific">Acanthaster planci</name>
    <name type="common">Crown-of-thorns starfish</name>
    <dbReference type="NCBI Taxonomy" id="133434"/>
    <lineage>
        <taxon>Eukaryota</taxon>
        <taxon>Metazoa</taxon>
        <taxon>Echinodermata</taxon>
        <taxon>Eleutherozoa</taxon>
        <taxon>Asterozoa</taxon>
        <taxon>Asteroidea</taxon>
        <taxon>Valvatacea</taxon>
        <taxon>Valvatida</taxon>
        <taxon>Acanthasteridae</taxon>
        <taxon>Acanthaster</taxon>
    </lineage>
</organism>
<dbReference type="EC" id="3.4.19.12" evidence="3"/>
<evidence type="ECO:0000256" key="4">
    <source>
        <dbReference type="ARBA" id="ARBA00022670"/>
    </source>
</evidence>
<dbReference type="InterPro" id="IPR001394">
    <property type="entry name" value="Peptidase_C19_UCH"/>
</dbReference>
<evidence type="ECO:0000259" key="14">
    <source>
        <dbReference type="PROSITE" id="PS50235"/>
    </source>
</evidence>
<feature type="compositionally biased region" description="Basic and acidic residues" evidence="13">
    <location>
        <begin position="1382"/>
        <end position="1419"/>
    </location>
</feature>
<evidence type="ECO:0000256" key="1">
    <source>
        <dbReference type="ARBA" id="ARBA00000707"/>
    </source>
</evidence>
<dbReference type="GeneID" id="110979725"/>
<dbReference type="InterPro" id="IPR050164">
    <property type="entry name" value="Peptidase_C19"/>
</dbReference>
<dbReference type="InterPro" id="IPR018200">
    <property type="entry name" value="USP_CS"/>
</dbReference>
<evidence type="ECO:0000256" key="10">
    <source>
        <dbReference type="ARBA" id="ARBA00042154"/>
    </source>
</evidence>
<keyword evidence="15" id="KW-1185">Reference proteome</keyword>
<feature type="compositionally biased region" description="Low complexity" evidence="13">
    <location>
        <begin position="525"/>
        <end position="540"/>
    </location>
</feature>
<dbReference type="Proteomes" id="UP000694845">
    <property type="component" value="Unplaced"/>
</dbReference>
<feature type="compositionally biased region" description="Basic and acidic residues" evidence="13">
    <location>
        <begin position="1200"/>
        <end position="1212"/>
    </location>
</feature>
<dbReference type="GO" id="GO:0005829">
    <property type="term" value="C:cytosol"/>
    <property type="evidence" value="ECO:0007669"/>
    <property type="project" value="TreeGrafter"/>
</dbReference>
<feature type="region of interest" description="Disordered" evidence="13">
    <location>
        <begin position="128"/>
        <end position="156"/>
    </location>
</feature>
<protein>
    <recommendedName>
        <fullName evidence="8">Ubiquitin carboxyl-terminal hydrolase 36</fullName>
        <ecNumber evidence="3">3.4.19.12</ecNumber>
    </recommendedName>
    <alternativeName>
        <fullName evidence="11">Deubiquitinating enzyme 36</fullName>
    </alternativeName>
    <alternativeName>
        <fullName evidence="10">Protein scrawny</fullName>
    </alternativeName>
    <alternativeName>
        <fullName evidence="9">Ubiquitin thioesterase 36</fullName>
    </alternativeName>
    <alternativeName>
        <fullName evidence="12">Ubiquitin-specific-processing protease 36</fullName>
    </alternativeName>
</protein>
<evidence type="ECO:0000256" key="11">
    <source>
        <dbReference type="ARBA" id="ARBA00042420"/>
    </source>
</evidence>
<keyword evidence="6" id="KW-0378">Hydrolase</keyword>
<feature type="compositionally biased region" description="Basic residues" evidence="13">
    <location>
        <begin position="1283"/>
        <end position="1297"/>
    </location>
</feature>
<dbReference type="GO" id="GO:0004843">
    <property type="term" value="F:cysteine-type deubiquitinase activity"/>
    <property type="evidence" value="ECO:0007669"/>
    <property type="project" value="UniProtKB-EC"/>
</dbReference>
<proteinExistence type="inferred from homology"/>
<dbReference type="PROSITE" id="PS50235">
    <property type="entry name" value="USP_3"/>
    <property type="match status" value="1"/>
</dbReference>
<feature type="region of interest" description="Disordered" evidence="13">
    <location>
        <begin position="495"/>
        <end position="544"/>
    </location>
</feature>
<evidence type="ECO:0000256" key="2">
    <source>
        <dbReference type="ARBA" id="ARBA00009085"/>
    </source>
</evidence>
<feature type="domain" description="USP" evidence="14">
    <location>
        <begin position="183"/>
        <end position="488"/>
    </location>
</feature>
<evidence type="ECO:0000256" key="13">
    <source>
        <dbReference type="SAM" id="MobiDB-lite"/>
    </source>
</evidence>
<evidence type="ECO:0000256" key="12">
    <source>
        <dbReference type="ARBA" id="ARBA00043009"/>
    </source>
</evidence>
<dbReference type="Gene3D" id="3.90.70.10">
    <property type="entry name" value="Cysteine proteinases"/>
    <property type="match status" value="1"/>
</dbReference>
<comment type="similarity">
    <text evidence="2">Belongs to the peptidase C19 family.</text>
</comment>
<dbReference type="PANTHER" id="PTHR24006">
    <property type="entry name" value="UBIQUITIN CARBOXYL-TERMINAL HYDROLASE"/>
    <property type="match status" value="1"/>
</dbReference>
<dbReference type="Pfam" id="PF00443">
    <property type="entry name" value="UCH"/>
    <property type="match status" value="1"/>
</dbReference>
<evidence type="ECO:0000256" key="7">
    <source>
        <dbReference type="ARBA" id="ARBA00022807"/>
    </source>
</evidence>
<dbReference type="RefSeq" id="XP_022091458.1">
    <property type="nucleotide sequence ID" value="XM_022235766.1"/>
</dbReference>
<feature type="compositionally biased region" description="Basic and acidic residues" evidence="13">
    <location>
        <begin position="1144"/>
        <end position="1157"/>
    </location>
</feature>
<evidence type="ECO:0000313" key="16">
    <source>
        <dbReference type="RefSeq" id="XP_022091458.1"/>
    </source>
</evidence>
<gene>
    <name evidence="16" type="primary">LOC110979725</name>
</gene>
<evidence type="ECO:0000256" key="9">
    <source>
        <dbReference type="ARBA" id="ARBA00041300"/>
    </source>
</evidence>
<feature type="region of interest" description="Disordered" evidence="13">
    <location>
        <begin position="557"/>
        <end position="812"/>
    </location>
</feature>
<dbReference type="SUPFAM" id="SSF54001">
    <property type="entry name" value="Cysteine proteinases"/>
    <property type="match status" value="1"/>
</dbReference>
<dbReference type="PROSITE" id="PS00972">
    <property type="entry name" value="USP_1"/>
    <property type="match status" value="1"/>
</dbReference>
<evidence type="ECO:0000256" key="5">
    <source>
        <dbReference type="ARBA" id="ARBA00022786"/>
    </source>
</evidence>
<feature type="compositionally biased region" description="Polar residues" evidence="13">
    <location>
        <begin position="505"/>
        <end position="523"/>
    </location>
</feature>
<sequence length="1546" mass="174648">MYYVFPRAVGAVIFSEFKWKVPVHCVFNQGEECLKVRIQETSSRPVMTIDQTLKRGLLKTCIPGSGTAADPQPREAAEQQSGTELDLDQHLVASSKQVLHKSIDFHQAERDVSFQLQNLRVKYVALNPSQPEAEESRSASSNNHSQMNGQVEMRHDGIPAPKKILYPSDKIMLAWQRCQRVGPGLINMGNTCFLNATLQCLTYTPPLTNYLLTHQHKNECRELGFCIMCELCNHVHRTFNHQQNGQAIRPMVILHKLKHFAKHMHIGRQEDAHEFLRLLIEAMQKSCINGFDKLDKYSKETSLVYQIFSGYYRSRVICSVCQTKSDTFDPFLDIGLDIKQAPSVTKALERLIRPEMLDGENLYHCKKCNRKVKAQKRFTIQRVPAVLTLCLKRFEFNRFSMGKINKDLSYPEHLNLRPYMSDPKGEPIMYELYAVLKHEGASCNSGHYYCFVKAANQSWYCMNDAFVSQVSLQRVLNQNAYLLFYIRKGGFKSPMNGSETKRDVMQTNSPKPATTMSRPQSLFNGPVGTPVPRPSTSTTPMQLHNAGFKPTVISEDKQKRPHQTFRPQQSEQTPQQQPQQEARHHLPKMVPPSNQRPKLSFQFRPKASGPATAGSQGQSMTVAKKQSPTAAPGGPATKTPVVAGSGDATRQAQSDQPAATTVFSPNRPSPTSPPALSSPTTPAKDSLKHLAGLVRPKARPTQDASNTNGICKAPSGSGLVPYTAEDSNSSSDSDTNYDQVVAELSMTPAGDAGTVKTPDKSTKDSSGPRTKEIPGDSTPSKLKENSVDIMPMKPPAAAKTPSDGSHFSPTHLKKAGLANSMNLTAIRKPDSPLKLTITTSNGQAQRLKSTTHWRAVDSDAQISPSPASDCSLHSNVSTNSTSEWSILEKKDAPQTPEEIKKEAAVFGWNITPSKSVNSDKSTSDTEQCRTTFVGPKAALKFDNIQDQPPEEKDLKKNLSLIKEEKKVSTSMRDTVIKSSSVSVESLDNSTGDEKVQPQGRSANRNGKVSGQVSGPNETSPERDTGDATQVKKKKKKKKQHLSSPTDDSLPGRSELLLESSTDKETAEGLERETEPVSDDLLKSAKKHKKKKKKKKEKLEVEDEMELEEEWVERVVEPQVNAHEEPLLNDNATAGDKHKHKKGVHGRDKYKPSRHLDSQSEDEESSHKHSNSHKDWKDKERHSLIRRTLEKKMKHCRNRHSSSDEGREASSRHDGHRRVFNADDLHKRPSSHKWTQGERGSSHERSKHHKESRKRHSSEDRSSSDRPLKVRRLEDDSPTSLHQEKRKKKRINSHRHRHTSDSKHSKSHKEHRHRDSNKDSKYPESSPRLNGDDTSSGHRREKKKNRKHRDKDDDEEALLHYSSGDEEYRLEKKKQKKKKQKHRSVDKGEERTRDYEDITTKHKYEVPIQQWDHHTRDGHRSSSKSSKMHVVWDGTHSSSGVVEELGKSSLMAYGPSIKSWDGGRSALDDEVEQDLRKDWQRDSYEEELDRGKVKKVKKRYDDSRHKAFGGWHNPFQTVQNMRNKLTLDKDHHGYSRFSHHPHGERPR</sequence>
<feature type="compositionally biased region" description="Polar residues" evidence="13">
    <location>
        <begin position="998"/>
        <end position="1018"/>
    </location>
</feature>
<dbReference type="KEGG" id="aplc:110979725"/>
<dbReference type="InterPro" id="IPR028889">
    <property type="entry name" value="USP"/>
</dbReference>
<feature type="compositionally biased region" description="Acidic residues" evidence="13">
    <location>
        <begin position="1099"/>
        <end position="1110"/>
    </location>
</feature>
<keyword evidence="5" id="KW-0833">Ubl conjugation pathway</keyword>
<feature type="compositionally biased region" description="Basic residues" evidence="13">
    <location>
        <begin position="1336"/>
        <end position="1348"/>
    </location>
</feature>
<keyword evidence="7" id="KW-0788">Thiol protease</keyword>
<accession>A0A8B7YDY0</accession>
<evidence type="ECO:0000313" key="15">
    <source>
        <dbReference type="Proteomes" id="UP000694845"/>
    </source>
</evidence>
<feature type="region of interest" description="Disordered" evidence="13">
    <location>
        <begin position="858"/>
        <end position="877"/>
    </location>
</feature>
<feature type="compositionally biased region" description="Low complexity" evidence="13">
    <location>
        <begin position="674"/>
        <end position="683"/>
    </location>
</feature>
<evidence type="ECO:0000256" key="6">
    <source>
        <dbReference type="ARBA" id="ARBA00022801"/>
    </source>
</evidence>
<feature type="compositionally biased region" description="Polar residues" evidence="13">
    <location>
        <begin position="648"/>
        <end position="666"/>
    </location>
</feature>
<reference evidence="16" key="1">
    <citation type="submission" date="2025-08" db="UniProtKB">
        <authorList>
            <consortium name="RefSeq"/>
        </authorList>
    </citation>
    <scope>IDENTIFICATION</scope>
</reference>
<comment type="catalytic activity">
    <reaction evidence="1">
        <text>Thiol-dependent hydrolysis of ester, thioester, amide, peptide and isopeptide bonds formed by the C-terminal Gly of ubiquitin (a 76-residue protein attached to proteins as an intracellular targeting signal).</text>
        <dbReference type="EC" id="3.4.19.12"/>
    </reaction>
</comment>
<evidence type="ECO:0000256" key="8">
    <source>
        <dbReference type="ARBA" id="ARBA00039432"/>
    </source>
</evidence>
<feature type="compositionally biased region" description="Basic and acidic residues" evidence="13">
    <location>
        <begin position="1111"/>
        <end position="1125"/>
    </location>
</feature>
<evidence type="ECO:0000256" key="3">
    <source>
        <dbReference type="ARBA" id="ARBA00012759"/>
    </source>
</evidence>
<feature type="compositionally biased region" description="Basic residues" evidence="13">
    <location>
        <begin position="1304"/>
        <end position="1314"/>
    </location>
</feature>
<dbReference type="PROSITE" id="PS00973">
    <property type="entry name" value="USP_2"/>
    <property type="match status" value="1"/>
</dbReference>
<feature type="compositionally biased region" description="Basic and acidic residues" evidence="13">
    <location>
        <begin position="1060"/>
        <end position="1082"/>
    </location>
</feature>
<feature type="compositionally biased region" description="Basic and acidic residues" evidence="13">
    <location>
        <begin position="1256"/>
        <end position="1274"/>
    </location>
</feature>
<dbReference type="CDD" id="cd02661">
    <property type="entry name" value="Peptidase_C19E"/>
    <property type="match status" value="1"/>
</dbReference>
<keyword evidence="4" id="KW-0645">Protease</keyword>
<dbReference type="OrthoDB" id="420187at2759"/>
<feature type="compositionally biased region" description="Basic and acidic residues" evidence="13">
    <location>
        <begin position="1171"/>
        <end position="1190"/>
    </location>
</feature>
<dbReference type="PANTHER" id="PTHR24006:SF758">
    <property type="entry name" value="UBIQUITIN CARBOXYL-TERMINAL HYDROLASE 36"/>
    <property type="match status" value="1"/>
</dbReference>
<dbReference type="GO" id="GO:0042981">
    <property type="term" value="P:regulation of apoptotic process"/>
    <property type="evidence" value="ECO:0007669"/>
    <property type="project" value="TreeGrafter"/>
</dbReference>
<feature type="compositionally biased region" description="Low complexity" evidence="13">
    <location>
        <begin position="567"/>
        <end position="580"/>
    </location>
</feature>